<name>A0A835KHG5_9POAL</name>
<keyword evidence="2" id="KW-1185">Reference proteome</keyword>
<evidence type="ECO:0000313" key="2">
    <source>
        <dbReference type="Proteomes" id="UP000636709"/>
    </source>
</evidence>
<organism evidence="1 2">
    <name type="scientific">Digitaria exilis</name>
    <dbReference type="NCBI Taxonomy" id="1010633"/>
    <lineage>
        <taxon>Eukaryota</taxon>
        <taxon>Viridiplantae</taxon>
        <taxon>Streptophyta</taxon>
        <taxon>Embryophyta</taxon>
        <taxon>Tracheophyta</taxon>
        <taxon>Spermatophyta</taxon>
        <taxon>Magnoliopsida</taxon>
        <taxon>Liliopsida</taxon>
        <taxon>Poales</taxon>
        <taxon>Poaceae</taxon>
        <taxon>PACMAD clade</taxon>
        <taxon>Panicoideae</taxon>
        <taxon>Panicodae</taxon>
        <taxon>Paniceae</taxon>
        <taxon>Anthephorinae</taxon>
        <taxon>Digitaria</taxon>
    </lineage>
</organism>
<dbReference type="EMBL" id="JACEFO010001643">
    <property type="protein sequence ID" value="KAF8727539.1"/>
    <property type="molecule type" value="Genomic_DNA"/>
</dbReference>
<dbReference type="Proteomes" id="UP000636709">
    <property type="component" value="Unassembled WGS sequence"/>
</dbReference>
<gene>
    <name evidence="1" type="ORF">HU200_018901</name>
</gene>
<protein>
    <submittedName>
        <fullName evidence="1">Uncharacterized protein</fullName>
    </submittedName>
</protein>
<proteinExistence type="predicted"/>
<reference evidence="1" key="1">
    <citation type="submission" date="2020-07" db="EMBL/GenBank/DDBJ databases">
        <title>Genome sequence and genetic diversity analysis of an under-domesticated orphan crop, white fonio (Digitaria exilis).</title>
        <authorList>
            <person name="Bennetzen J.L."/>
            <person name="Chen S."/>
            <person name="Ma X."/>
            <person name="Wang X."/>
            <person name="Yssel A.E.J."/>
            <person name="Chaluvadi S.R."/>
            <person name="Johnson M."/>
            <person name="Gangashetty P."/>
            <person name="Hamidou F."/>
            <person name="Sanogo M.D."/>
            <person name="Zwaenepoel A."/>
            <person name="Wallace J."/>
            <person name="Van De Peer Y."/>
            <person name="Van Deynze A."/>
        </authorList>
    </citation>
    <scope>NUCLEOTIDE SEQUENCE</scope>
    <source>
        <tissue evidence="1">Leaves</tissue>
    </source>
</reference>
<dbReference type="AlphaFoldDB" id="A0A835KHG5"/>
<sequence length="78" mass="9070">MHKALKSNVIAWIWTCWFRPEGSLTRGFSGRLSSLVPGLFRSIETKSFFCSVALSVRRWKQIFREEFGLIVHRAKPTL</sequence>
<comment type="caution">
    <text evidence="1">The sequence shown here is derived from an EMBL/GenBank/DDBJ whole genome shotgun (WGS) entry which is preliminary data.</text>
</comment>
<accession>A0A835KHG5</accession>
<evidence type="ECO:0000313" key="1">
    <source>
        <dbReference type="EMBL" id="KAF8727539.1"/>
    </source>
</evidence>